<name>A0A1H3X7L4_ALKAM</name>
<dbReference type="RefSeq" id="WP_171907504.1">
    <property type="nucleotide sequence ID" value="NZ_FNRM01000001.1"/>
</dbReference>
<dbReference type="Gene3D" id="3.30.565.10">
    <property type="entry name" value="Histidine kinase-like ATPase, C-terminal domain"/>
    <property type="match status" value="1"/>
</dbReference>
<dbReference type="Gene3D" id="1.10.287.130">
    <property type="match status" value="1"/>
</dbReference>
<feature type="domain" description="PAS" evidence="14">
    <location>
        <begin position="172"/>
        <end position="245"/>
    </location>
</feature>
<sequence>MQVPDFPANEAERLMVLQQTGLLDTASEPRFDRLTALVQQCLQTEIVLISLVDENRQWFKSRQGLEACETGRDISFCGHAILDDGIFQIPDASLDPRFANNPLVTDAPNIRFYAGAPLKVQGSAIGTLCVIDSQPRALNKREQQILRQFADAIQQEIADRLQEQAHQQLAERELRYRSVLEGTRIGTWEWNVQTGATIFNERWAEIVGYTLEELAPISIETWASLAHPDDLKESGTLLERHFQGELAFYDVKCRMKHKAGHWVWVHDRGRVVSWTEDGKPLMMYGTHADITAQKQAEQQLQEQKWLFEQILEQTMAGYWDWYIQENTEYLSPSFKQMFGYHDDEMENSPKAWQKIIFPDDLSKVLVSFEQHIASRGEVPFDNVVRYHHKNGTVVWVRCVGKVIEWSADNQPIRMVGSHMDLTLEMEVRQALQQSRDQFQTLVANIPGITYRCLADEHWTMVYMSGSIDPLSGYPASDFIQNKVRSYASVIHPEDGPRLEDEIAKAVAEKKSWLLQYRVLHKDGSVRYVEERGTGEYNQDGSLRYLDGFILDVTNEKTLKRQLLKLAEQLPGVVYQFQQWPDGRSSFPYASANLKKIYGVNPEDAKVDASQVFQCILAEDLPAVADSIERSSVELSLWQHEYRVVNRQGDVLWLSGRAMPEAMPDGSVLWHGYIYDMTETKQHYLALEQANEQLHLAQQRLELSSQQALIGYWQASLKTGELWWSPMIYDVFGFNAEVTEPSVALFKSTVHPDDLHLVEASETKAKQTGLHDVVHRIIRPCGEIRWVHELAQMLPESDNPELMMIGSVQDVTERMRLQQMKDEFISTVSHELRTPLTSINGALKLLQATQSSLLTGKGQKLLDVATSNNARLQQLINDLLDIEKLIAGKMNFELRHQPLLPLLEQALADHATYIARSSLTLSMHISEAAKAMTIYVDEHRLQQILANLLSNAIKFSPEQGQVQLQARVADDFVEIAVQDQGPGIPEGFKDKLFQRFSQADASSAKEKGGTGLGLALCKELVEGMQGSIGFESKAGSGARFYVRFPRQA</sequence>
<evidence type="ECO:0000256" key="3">
    <source>
        <dbReference type="ARBA" id="ARBA00004314"/>
    </source>
</evidence>
<dbReference type="AlphaFoldDB" id="A0A1H3X7L4"/>
<dbReference type="InterPro" id="IPR052162">
    <property type="entry name" value="Sensor_kinase/Photoreceptor"/>
</dbReference>
<dbReference type="InterPro" id="IPR000014">
    <property type="entry name" value="PAS"/>
</dbReference>
<evidence type="ECO:0000256" key="4">
    <source>
        <dbReference type="ARBA" id="ARBA00012438"/>
    </source>
</evidence>
<evidence type="ECO:0000256" key="11">
    <source>
        <dbReference type="ARBA" id="ARBA00023012"/>
    </source>
</evidence>
<dbReference type="InterPro" id="IPR001610">
    <property type="entry name" value="PAC"/>
</dbReference>
<evidence type="ECO:0000313" key="17">
    <source>
        <dbReference type="Proteomes" id="UP000198773"/>
    </source>
</evidence>
<dbReference type="SUPFAM" id="SSF47384">
    <property type="entry name" value="Homodimeric domain of signal transducing histidine kinase"/>
    <property type="match status" value="1"/>
</dbReference>
<dbReference type="InterPro" id="IPR003594">
    <property type="entry name" value="HATPase_dom"/>
</dbReference>
<evidence type="ECO:0000259" key="13">
    <source>
        <dbReference type="PROSITE" id="PS50109"/>
    </source>
</evidence>
<dbReference type="InterPro" id="IPR035965">
    <property type="entry name" value="PAS-like_dom_sf"/>
</dbReference>
<dbReference type="PROSITE" id="PS50109">
    <property type="entry name" value="HIS_KIN"/>
    <property type="match status" value="1"/>
</dbReference>
<dbReference type="PRINTS" id="PR00344">
    <property type="entry name" value="BCTRLSENSOR"/>
</dbReference>
<evidence type="ECO:0000256" key="5">
    <source>
        <dbReference type="ARBA" id="ARBA00022475"/>
    </source>
</evidence>
<dbReference type="SMART" id="SM00091">
    <property type="entry name" value="PAS"/>
    <property type="match status" value="5"/>
</dbReference>
<dbReference type="InterPro" id="IPR003661">
    <property type="entry name" value="HisK_dim/P_dom"/>
</dbReference>
<dbReference type="CDD" id="cd00082">
    <property type="entry name" value="HisKA"/>
    <property type="match status" value="1"/>
</dbReference>
<dbReference type="FunFam" id="3.30.565.10:FF:000023">
    <property type="entry name" value="PAS domain-containing sensor histidine kinase"/>
    <property type="match status" value="1"/>
</dbReference>
<dbReference type="NCBIfam" id="TIGR00229">
    <property type="entry name" value="sensory_box"/>
    <property type="match status" value="3"/>
</dbReference>
<organism evidence="16 17">
    <name type="scientific">Alkalimonas amylolytica</name>
    <dbReference type="NCBI Taxonomy" id="152573"/>
    <lineage>
        <taxon>Bacteria</taxon>
        <taxon>Pseudomonadati</taxon>
        <taxon>Pseudomonadota</taxon>
        <taxon>Gammaproteobacteria</taxon>
        <taxon>Alkalimonas</taxon>
    </lineage>
</organism>
<dbReference type="PROSITE" id="PS50112">
    <property type="entry name" value="PAS"/>
    <property type="match status" value="2"/>
</dbReference>
<keyword evidence="12" id="KW-0472">Membrane</keyword>
<dbReference type="GO" id="GO:0005886">
    <property type="term" value="C:plasma membrane"/>
    <property type="evidence" value="ECO:0007669"/>
    <property type="project" value="UniProtKB-SubCell"/>
</dbReference>
<dbReference type="Gene3D" id="3.30.450.20">
    <property type="entry name" value="PAS domain"/>
    <property type="match status" value="5"/>
</dbReference>
<keyword evidence="5" id="KW-1003">Cell membrane</keyword>
<evidence type="ECO:0000259" key="15">
    <source>
        <dbReference type="PROSITE" id="PS50113"/>
    </source>
</evidence>
<dbReference type="Pfam" id="PF02518">
    <property type="entry name" value="HATPase_c"/>
    <property type="match status" value="1"/>
</dbReference>
<dbReference type="Pfam" id="PF00512">
    <property type="entry name" value="HisKA"/>
    <property type="match status" value="1"/>
</dbReference>
<dbReference type="InterPro" id="IPR036890">
    <property type="entry name" value="HATPase_C_sf"/>
</dbReference>
<keyword evidence="11" id="KW-0902">Two-component regulatory system</keyword>
<dbReference type="InterPro" id="IPR036097">
    <property type="entry name" value="HisK_dim/P_sf"/>
</dbReference>
<dbReference type="SMART" id="SM00388">
    <property type="entry name" value="HisKA"/>
    <property type="match status" value="1"/>
</dbReference>
<keyword evidence="8" id="KW-0547">Nucleotide-binding</keyword>
<evidence type="ECO:0000256" key="1">
    <source>
        <dbReference type="ARBA" id="ARBA00000085"/>
    </source>
</evidence>
<evidence type="ECO:0000313" key="16">
    <source>
        <dbReference type="EMBL" id="SDZ95243.1"/>
    </source>
</evidence>
<dbReference type="EC" id="2.7.13.3" evidence="4"/>
<feature type="domain" description="PAC" evidence="15">
    <location>
        <begin position="512"/>
        <end position="564"/>
    </location>
</feature>
<dbReference type="Pfam" id="PF01590">
    <property type="entry name" value="GAF"/>
    <property type="match status" value="1"/>
</dbReference>
<dbReference type="SMART" id="SM00387">
    <property type="entry name" value="HATPase_c"/>
    <property type="match status" value="1"/>
</dbReference>
<dbReference type="InterPro" id="IPR029016">
    <property type="entry name" value="GAF-like_dom_sf"/>
</dbReference>
<feature type="domain" description="PAS" evidence="14">
    <location>
        <begin position="455"/>
        <end position="509"/>
    </location>
</feature>
<accession>A0A1H3X7L4</accession>
<evidence type="ECO:0000256" key="8">
    <source>
        <dbReference type="ARBA" id="ARBA00022741"/>
    </source>
</evidence>
<dbReference type="Pfam" id="PF08447">
    <property type="entry name" value="PAS_3"/>
    <property type="match status" value="5"/>
</dbReference>
<keyword evidence="9" id="KW-0418">Kinase</keyword>
<dbReference type="PROSITE" id="PS50113">
    <property type="entry name" value="PAC"/>
    <property type="match status" value="5"/>
</dbReference>
<dbReference type="Proteomes" id="UP000198773">
    <property type="component" value="Unassembled WGS sequence"/>
</dbReference>
<feature type="domain" description="Histidine kinase" evidence="13">
    <location>
        <begin position="826"/>
        <end position="1047"/>
    </location>
</feature>
<dbReference type="SMART" id="SM00086">
    <property type="entry name" value="PAC"/>
    <property type="match status" value="5"/>
</dbReference>
<feature type="domain" description="PAC" evidence="15">
    <location>
        <begin position="249"/>
        <end position="302"/>
    </location>
</feature>
<comment type="catalytic activity">
    <reaction evidence="1">
        <text>ATP + protein L-histidine = ADP + protein N-phospho-L-histidine.</text>
        <dbReference type="EC" id="2.7.13.3"/>
    </reaction>
</comment>
<feature type="domain" description="PAC" evidence="15">
    <location>
        <begin position="637"/>
        <end position="688"/>
    </location>
</feature>
<dbReference type="CDD" id="cd16922">
    <property type="entry name" value="HATPase_EvgS-ArcB-TorS-like"/>
    <property type="match status" value="1"/>
</dbReference>
<evidence type="ECO:0000256" key="6">
    <source>
        <dbReference type="ARBA" id="ARBA00022553"/>
    </source>
</evidence>
<dbReference type="Gene3D" id="3.30.450.40">
    <property type="match status" value="1"/>
</dbReference>
<dbReference type="SUPFAM" id="SSF55785">
    <property type="entry name" value="PYP-like sensor domain (PAS domain)"/>
    <property type="match status" value="5"/>
</dbReference>
<dbReference type="GO" id="GO:0005524">
    <property type="term" value="F:ATP binding"/>
    <property type="evidence" value="ECO:0007669"/>
    <property type="project" value="UniProtKB-KW"/>
</dbReference>
<dbReference type="GO" id="GO:0045121">
    <property type="term" value="C:membrane raft"/>
    <property type="evidence" value="ECO:0007669"/>
    <property type="project" value="UniProtKB-SubCell"/>
</dbReference>
<dbReference type="InterPro" id="IPR005467">
    <property type="entry name" value="His_kinase_dom"/>
</dbReference>
<evidence type="ECO:0000259" key="14">
    <source>
        <dbReference type="PROSITE" id="PS50112"/>
    </source>
</evidence>
<dbReference type="GO" id="GO:0000155">
    <property type="term" value="F:phosphorelay sensor kinase activity"/>
    <property type="evidence" value="ECO:0007669"/>
    <property type="project" value="InterPro"/>
</dbReference>
<protein>
    <recommendedName>
        <fullName evidence="4">histidine kinase</fullName>
        <ecNumber evidence="4">2.7.13.3</ecNumber>
    </recommendedName>
</protein>
<dbReference type="Gene3D" id="2.10.70.100">
    <property type="match status" value="1"/>
</dbReference>
<feature type="domain" description="PAC" evidence="15">
    <location>
        <begin position="380"/>
        <end position="433"/>
    </location>
</feature>
<dbReference type="InterPro" id="IPR013655">
    <property type="entry name" value="PAS_fold_3"/>
</dbReference>
<evidence type="ECO:0000256" key="10">
    <source>
        <dbReference type="ARBA" id="ARBA00022840"/>
    </source>
</evidence>
<keyword evidence="6" id="KW-0597">Phosphoprotein</keyword>
<evidence type="ECO:0000256" key="2">
    <source>
        <dbReference type="ARBA" id="ARBA00004236"/>
    </source>
</evidence>
<keyword evidence="17" id="KW-1185">Reference proteome</keyword>
<dbReference type="SUPFAM" id="SSF55874">
    <property type="entry name" value="ATPase domain of HSP90 chaperone/DNA topoisomerase II/histidine kinase"/>
    <property type="match status" value="1"/>
</dbReference>
<dbReference type="SMART" id="SM00065">
    <property type="entry name" value="GAF"/>
    <property type="match status" value="1"/>
</dbReference>
<dbReference type="InterPro" id="IPR000700">
    <property type="entry name" value="PAS-assoc_C"/>
</dbReference>
<evidence type="ECO:0000256" key="7">
    <source>
        <dbReference type="ARBA" id="ARBA00022679"/>
    </source>
</evidence>
<reference evidence="16 17" key="1">
    <citation type="submission" date="2016-10" db="EMBL/GenBank/DDBJ databases">
        <authorList>
            <person name="de Groot N.N."/>
        </authorList>
    </citation>
    <scope>NUCLEOTIDE SEQUENCE [LARGE SCALE GENOMIC DNA]</scope>
    <source>
        <strain evidence="16 17">CGMCC 1.3430</strain>
    </source>
</reference>
<feature type="domain" description="PAC" evidence="15">
    <location>
        <begin position="770"/>
        <end position="822"/>
    </location>
</feature>
<gene>
    <name evidence="16" type="ORF">SAMN04488051_101133</name>
</gene>
<dbReference type="PANTHER" id="PTHR43304:SF1">
    <property type="entry name" value="PAC DOMAIN-CONTAINING PROTEIN"/>
    <property type="match status" value="1"/>
</dbReference>
<dbReference type="PANTHER" id="PTHR43304">
    <property type="entry name" value="PHYTOCHROME-LIKE PROTEIN CPH1"/>
    <property type="match status" value="1"/>
</dbReference>
<dbReference type="InterPro" id="IPR003018">
    <property type="entry name" value="GAF"/>
</dbReference>
<dbReference type="FunFam" id="1.10.287.130:FF:000001">
    <property type="entry name" value="Two-component sensor histidine kinase"/>
    <property type="match status" value="1"/>
</dbReference>
<keyword evidence="7" id="KW-0808">Transferase</keyword>
<comment type="subcellular location">
    <subcellularLocation>
        <location evidence="2">Cell membrane</location>
    </subcellularLocation>
    <subcellularLocation>
        <location evidence="3">Membrane raft</location>
        <topology evidence="3">Multi-pass membrane protein</topology>
    </subcellularLocation>
</comment>
<dbReference type="SUPFAM" id="SSF55781">
    <property type="entry name" value="GAF domain-like"/>
    <property type="match status" value="1"/>
</dbReference>
<dbReference type="STRING" id="152573.SAMN04488051_101133"/>
<dbReference type="InterPro" id="IPR004358">
    <property type="entry name" value="Sig_transdc_His_kin-like_C"/>
</dbReference>
<dbReference type="CDD" id="cd00130">
    <property type="entry name" value="PAS"/>
    <property type="match status" value="5"/>
</dbReference>
<evidence type="ECO:0000256" key="9">
    <source>
        <dbReference type="ARBA" id="ARBA00022777"/>
    </source>
</evidence>
<proteinExistence type="predicted"/>
<dbReference type="EMBL" id="FNRM01000001">
    <property type="protein sequence ID" value="SDZ95243.1"/>
    <property type="molecule type" value="Genomic_DNA"/>
</dbReference>
<keyword evidence="10" id="KW-0067">ATP-binding</keyword>
<evidence type="ECO:0000256" key="12">
    <source>
        <dbReference type="ARBA" id="ARBA00023136"/>
    </source>
</evidence>